<dbReference type="InterPro" id="IPR027417">
    <property type="entry name" value="P-loop_NTPase"/>
</dbReference>
<reference evidence="3 4" key="1">
    <citation type="submission" date="2020-03" db="EMBL/GenBank/DDBJ databases">
        <title>WGS of actinomycetes isolated from Thailand.</title>
        <authorList>
            <person name="Thawai C."/>
        </authorList>
    </citation>
    <scope>NUCLEOTIDE SEQUENCE [LARGE SCALE GENOMIC DNA]</scope>
    <source>
        <strain evidence="3 4">NBRC 13905</strain>
    </source>
</reference>
<feature type="domain" description="Helicase ATP-binding" evidence="1">
    <location>
        <begin position="336"/>
        <end position="492"/>
    </location>
</feature>
<dbReference type="PANTHER" id="PTHR47962:SF7">
    <property type="entry name" value="MITOCHONDRIAL ATP-DEPENDENT HELICASE IRC3-RELATED"/>
    <property type="match status" value="1"/>
</dbReference>
<dbReference type="CDD" id="cd09203">
    <property type="entry name" value="PLDc_N_DEXD_b1"/>
    <property type="match status" value="1"/>
</dbReference>
<proteinExistence type="predicted"/>
<dbReference type="SMART" id="SM00487">
    <property type="entry name" value="DEXDc"/>
    <property type="match status" value="1"/>
</dbReference>
<comment type="caution">
    <text evidence="3">The sequence shown here is derived from an EMBL/GenBank/DDBJ whole genome shotgun (WGS) entry which is preliminary data.</text>
</comment>
<accession>A0ABX0YWP7</accession>
<dbReference type="RefSeq" id="WP_168132218.1">
    <property type="nucleotide sequence ID" value="NZ_BMVZ01000022.1"/>
</dbReference>
<dbReference type="InterPro" id="IPR014001">
    <property type="entry name" value="Helicase_ATP-bd"/>
</dbReference>
<evidence type="ECO:0000259" key="1">
    <source>
        <dbReference type="PROSITE" id="PS51192"/>
    </source>
</evidence>
<sequence length="1047" mass="119015">MTQAGELGKPVAGVYERLITQRMHDELGQLKAEGWKAIDARVSKDSSPQVLARHIGEILTRKLQQLPAGERVSFANQLLESIAADTADHDPEPHSTLVEGPRQLLALAEREAPGVFAIRPLTPLSETSLLTNAPDDLSIGTELRAELVTADRVDLICAFVKWHGIRVLEEALRAAAKQGVPIRIITTTYMGVTERKALDRLVRDFGAAVKVNYETRSTRLHAKAWLFHRDTGFHTAYVGSSNLSRAALLDGLEWNVRLSSVTSPAVVEKIAATFDAYWNDAAFETYDPDRDYERLDDALAQAGGTRSTGKTANDPSVLTVRPFPHQQDMLERLEAERNIRGRHRNLLVAATGTGKTVTAALDYRNLCKTWAGGRPRLLFVAHRKEILNQSLRTYRKVLNDASFGELLHSGKEPLKWNHVFASVQSLNLQRLEQLAPDHFDIIVIDEFHHATASTYRRVIDHFRPKELLGLTATPERMDGINVQDEFFDGRIAAEMRLWEALENDLLCPFHYFGIPDETDLTQLTWKRGAYAQQDLENLYIGNDERAQIVVQQVQDKVLDPSVMRALGFCVSKAHAHYMAEYFRRETNLHAIALDSDSPSDLREEALRDLRDGKLQIIFTVDLFNEGLDIPNVDTLLLLRPTNSATIFLQQLGRGLRRTPDKPVLTVLDFIGQHRAEFRYENQFCALTNLSRNRLVEHIEQDFPQLPPGCQIVLVGKSKDLVLNNIRRQLRVTVQTISNEVKAVGTSRLVDYLRESQRDIKELYRSNNSWTAILHRAGLTDKPLTTQESALFKRVHAFLHVDDPDRAKAYLRLLEEDAPRYEDLNELDQSYARMLFFNIWDNAGGFTSYQEGLASLRHQRRFRDELTQVLSYVIDRADHNPIALTGNLSKLPLKVHSSYNRSEILAALDVARIGGQLPRTWAQGVQWSEKYQTDALFITSEKDEKNFSPTVRYKDYARTRTLFHWESQNSTSETSPTGLRYQQHEQRGSHVLLFLRRYKDSDIGTSQPWMLLGPATYVEHRGSKPMAITWRLEHELPADVWTYAAPAH</sequence>
<dbReference type="SMART" id="SM00490">
    <property type="entry name" value="HELICc"/>
    <property type="match status" value="1"/>
</dbReference>
<keyword evidence="4" id="KW-1185">Reference proteome</keyword>
<evidence type="ECO:0000259" key="2">
    <source>
        <dbReference type="PROSITE" id="PS51194"/>
    </source>
</evidence>
<dbReference type="InterPro" id="IPR001650">
    <property type="entry name" value="Helicase_C-like"/>
</dbReference>
<dbReference type="PANTHER" id="PTHR47962">
    <property type="entry name" value="ATP-DEPENDENT HELICASE LHR-RELATED-RELATED"/>
    <property type="match status" value="1"/>
</dbReference>
<dbReference type="Pfam" id="PF13091">
    <property type="entry name" value="PLDc_2"/>
    <property type="match status" value="1"/>
</dbReference>
<dbReference type="Proteomes" id="UP000635996">
    <property type="component" value="Unassembled WGS sequence"/>
</dbReference>
<dbReference type="Pfam" id="PF00271">
    <property type="entry name" value="Helicase_C"/>
    <property type="match status" value="1"/>
</dbReference>
<dbReference type="InterPro" id="IPR021835">
    <property type="entry name" value="DUF3427"/>
</dbReference>
<organism evidence="3 4">
    <name type="scientific">Streptomyces thermoviolaceus subsp. thermoviolaceus</name>
    <dbReference type="NCBI Taxonomy" id="66860"/>
    <lineage>
        <taxon>Bacteria</taxon>
        <taxon>Bacillati</taxon>
        <taxon>Actinomycetota</taxon>
        <taxon>Actinomycetes</taxon>
        <taxon>Kitasatosporales</taxon>
        <taxon>Streptomycetaceae</taxon>
        <taxon>Streptomyces</taxon>
    </lineage>
</organism>
<dbReference type="PROSITE" id="PS51194">
    <property type="entry name" value="HELICASE_CTER"/>
    <property type="match status" value="1"/>
</dbReference>
<dbReference type="InterPro" id="IPR025202">
    <property type="entry name" value="PLD-like_dom"/>
</dbReference>
<feature type="domain" description="Helicase C-terminal" evidence="2">
    <location>
        <begin position="552"/>
        <end position="713"/>
    </location>
</feature>
<dbReference type="Gene3D" id="3.40.50.300">
    <property type="entry name" value="P-loop containing nucleotide triphosphate hydrolases"/>
    <property type="match status" value="2"/>
</dbReference>
<name>A0ABX0YWP7_STRTL</name>
<evidence type="ECO:0000313" key="4">
    <source>
        <dbReference type="Proteomes" id="UP000635996"/>
    </source>
</evidence>
<dbReference type="Pfam" id="PF04851">
    <property type="entry name" value="ResIII"/>
    <property type="match status" value="1"/>
</dbReference>
<gene>
    <name evidence="3" type="ORF">HCJ95_21825</name>
</gene>
<dbReference type="CDD" id="cd18032">
    <property type="entry name" value="DEXHc_RE_I_III_res"/>
    <property type="match status" value="1"/>
</dbReference>
<dbReference type="CDD" id="cd18799">
    <property type="entry name" value="SF2_C_EcoAI-like"/>
    <property type="match status" value="1"/>
</dbReference>
<dbReference type="SUPFAM" id="SSF52540">
    <property type="entry name" value="P-loop containing nucleoside triphosphate hydrolases"/>
    <property type="match status" value="1"/>
</dbReference>
<evidence type="ECO:0000313" key="3">
    <source>
        <dbReference type="EMBL" id="NJP16843.1"/>
    </source>
</evidence>
<dbReference type="Gene3D" id="3.30.870.10">
    <property type="entry name" value="Endonuclease Chain A"/>
    <property type="match status" value="1"/>
</dbReference>
<protein>
    <submittedName>
        <fullName evidence="3">DUF3427 domain-containing protein</fullName>
    </submittedName>
</protein>
<dbReference type="Pfam" id="PF11907">
    <property type="entry name" value="DUF3427"/>
    <property type="match status" value="1"/>
</dbReference>
<dbReference type="SUPFAM" id="SSF56024">
    <property type="entry name" value="Phospholipase D/nuclease"/>
    <property type="match status" value="1"/>
</dbReference>
<dbReference type="PROSITE" id="PS51192">
    <property type="entry name" value="HELICASE_ATP_BIND_1"/>
    <property type="match status" value="1"/>
</dbReference>
<dbReference type="EMBL" id="JAATEL010000027">
    <property type="protein sequence ID" value="NJP16843.1"/>
    <property type="molecule type" value="Genomic_DNA"/>
</dbReference>
<dbReference type="InterPro" id="IPR052511">
    <property type="entry name" value="ATP-dep_Helicase"/>
</dbReference>
<dbReference type="InterPro" id="IPR006935">
    <property type="entry name" value="Helicase/UvrB_N"/>
</dbReference>